<dbReference type="OMA" id="KQISAEW"/>
<dbReference type="EMBL" id="LCTV02000005">
    <property type="protein sequence ID" value="PRQ75108.1"/>
    <property type="molecule type" value="Genomic_DNA"/>
</dbReference>
<sequence>MGKTATTKTKEPKELSEQQSLWQDFRKRRTEELKKADPDQDGRERQRQIADEWKKSPDNPKHE</sequence>
<feature type="compositionally biased region" description="Basic and acidic residues" evidence="1">
    <location>
        <begin position="29"/>
        <end position="63"/>
    </location>
</feature>
<evidence type="ECO:0000313" key="3">
    <source>
        <dbReference type="EMBL" id="PRQ75108.1"/>
    </source>
</evidence>
<gene>
    <name evidence="2" type="primary">FGENESH: predicted gene_5.335</name>
    <name evidence="3" type="ORF">AAT19DRAFT_14130</name>
    <name evidence="2" type="ORF">BN2166_0027900</name>
</gene>
<evidence type="ECO:0000313" key="5">
    <source>
        <dbReference type="Proteomes" id="UP000239560"/>
    </source>
</evidence>
<dbReference type="OrthoDB" id="10356498at2759"/>
<name>A0A0K3CB06_RHOTO</name>
<feature type="region of interest" description="Disordered" evidence="1">
    <location>
        <begin position="1"/>
        <end position="63"/>
    </location>
</feature>
<evidence type="ECO:0000313" key="2">
    <source>
        <dbReference type="EMBL" id="CTR06929.1"/>
    </source>
</evidence>
<dbReference type="Proteomes" id="UP000239560">
    <property type="component" value="Unassembled WGS sequence"/>
</dbReference>
<proteinExistence type="predicted"/>
<protein>
    <submittedName>
        <fullName evidence="2">FGENESH: predicted gene_5.335 protein</fullName>
    </submittedName>
</protein>
<evidence type="ECO:0000256" key="1">
    <source>
        <dbReference type="SAM" id="MobiDB-lite"/>
    </source>
</evidence>
<accession>A0A0K3CB06</accession>
<organism evidence="2 4">
    <name type="scientific">Rhodotorula toruloides</name>
    <name type="common">Yeast</name>
    <name type="synonym">Rhodosporidium toruloides</name>
    <dbReference type="NCBI Taxonomy" id="5286"/>
    <lineage>
        <taxon>Eukaryota</taxon>
        <taxon>Fungi</taxon>
        <taxon>Dikarya</taxon>
        <taxon>Basidiomycota</taxon>
        <taxon>Pucciniomycotina</taxon>
        <taxon>Microbotryomycetes</taxon>
        <taxon>Sporidiobolales</taxon>
        <taxon>Sporidiobolaceae</taxon>
        <taxon>Rhodotorula</taxon>
    </lineage>
</organism>
<dbReference type="EMBL" id="CWKI01000005">
    <property type="protein sequence ID" value="CTR06929.1"/>
    <property type="molecule type" value="Genomic_DNA"/>
</dbReference>
<dbReference type="SUPFAM" id="SSF47095">
    <property type="entry name" value="HMG-box"/>
    <property type="match status" value="1"/>
</dbReference>
<reference evidence="2 4" key="1">
    <citation type="submission" date="2015-07" db="EMBL/GenBank/DDBJ databases">
        <authorList>
            <person name="Cajimat M.N.B."/>
            <person name="Milazzo M.L."/>
            <person name="Fulhorst C.F."/>
        </authorList>
    </citation>
    <scope>NUCLEOTIDE SEQUENCE [LARGE SCALE GENOMIC DNA]</scope>
    <source>
        <strain evidence="2">Single colony</strain>
    </source>
</reference>
<evidence type="ECO:0000313" key="4">
    <source>
        <dbReference type="Proteomes" id="UP000199069"/>
    </source>
</evidence>
<reference evidence="3 5" key="2">
    <citation type="journal article" date="2018" name="Elife">
        <title>Functional genomics of lipid metabolism in the oleaginous yeast Rhodosporidium toruloides.</title>
        <authorList>
            <person name="Coradetti S.T."/>
            <person name="Pinel D."/>
            <person name="Geiselman G."/>
            <person name="Ito M."/>
            <person name="Mondo S."/>
            <person name="Reilly M.C."/>
            <person name="Cheng Y.F."/>
            <person name="Bauer S."/>
            <person name="Grigoriev I."/>
            <person name="Gladden J.M."/>
            <person name="Simmons B.A."/>
            <person name="Brem R."/>
            <person name="Arkin A.P."/>
            <person name="Skerker J.M."/>
        </authorList>
    </citation>
    <scope>NUCLEOTIDE SEQUENCE [LARGE SCALE GENOMIC DNA]</scope>
    <source>
        <strain evidence="3 5">NBRC 0880</strain>
    </source>
</reference>
<dbReference type="AlphaFoldDB" id="A0A0K3CB06"/>
<dbReference type="Proteomes" id="UP000199069">
    <property type="component" value="Unassembled WGS sequence"/>
</dbReference>
<dbReference type="InterPro" id="IPR036910">
    <property type="entry name" value="HMG_box_dom_sf"/>
</dbReference>
<keyword evidence="4" id="KW-1185">Reference proteome</keyword>